<accession>A0AAV5SW33</accession>
<evidence type="ECO:0000313" key="1">
    <source>
        <dbReference type="EMBL" id="GMS87551.1"/>
    </source>
</evidence>
<dbReference type="EMBL" id="BTSX01000003">
    <property type="protein sequence ID" value="GMS87551.1"/>
    <property type="molecule type" value="Genomic_DNA"/>
</dbReference>
<proteinExistence type="predicted"/>
<feature type="non-terminal residue" evidence="1">
    <location>
        <position position="100"/>
    </location>
</feature>
<comment type="caution">
    <text evidence="1">The sequence shown here is derived from an EMBL/GenBank/DDBJ whole genome shotgun (WGS) entry which is preliminary data.</text>
</comment>
<sequence>MSKYIWVVGQLTSGSAIEGAAEHGNLDNDTLISHLSRSAGIRTGQISDFGVAGMPGDVGSILMQPRQDAVRADRRSTDRVNMLITVRTDRLIDFIPSFLF</sequence>
<evidence type="ECO:0000313" key="2">
    <source>
        <dbReference type="Proteomes" id="UP001432027"/>
    </source>
</evidence>
<dbReference type="Proteomes" id="UP001432027">
    <property type="component" value="Unassembled WGS sequence"/>
</dbReference>
<name>A0AAV5SW33_9BILA</name>
<reference evidence="1" key="1">
    <citation type="submission" date="2023-10" db="EMBL/GenBank/DDBJ databases">
        <title>Genome assembly of Pristionchus species.</title>
        <authorList>
            <person name="Yoshida K."/>
            <person name="Sommer R.J."/>
        </authorList>
    </citation>
    <scope>NUCLEOTIDE SEQUENCE</scope>
    <source>
        <strain evidence="1">RS0144</strain>
    </source>
</reference>
<keyword evidence="2" id="KW-1185">Reference proteome</keyword>
<protein>
    <submittedName>
        <fullName evidence="1">Uncharacterized protein</fullName>
    </submittedName>
</protein>
<dbReference type="AlphaFoldDB" id="A0AAV5SW33"/>
<gene>
    <name evidence="1" type="ORF">PENTCL1PPCAC_9725</name>
</gene>
<organism evidence="1 2">
    <name type="scientific">Pristionchus entomophagus</name>
    <dbReference type="NCBI Taxonomy" id="358040"/>
    <lineage>
        <taxon>Eukaryota</taxon>
        <taxon>Metazoa</taxon>
        <taxon>Ecdysozoa</taxon>
        <taxon>Nematoda</taxon>
        <taxon>Chromadorea</taxon>
        <taxon>Rhabditida</taxon>
        <taxon>Rhabditina</taxon>
        <taxon>Diplogasteromorpha</taxon>
        <taxon>Diplogasteroidea</taxon>
        <taxon>Neodiplogasteridae</taxon>
        <taxon>Pristionchus</taxon>
    </lineage>
</organism>